<keyword evidence="4" id="KW-0804">Transcription</keyword>
<dbReference type="PRINTS" id="PR00404">
    <property type="entry name" value="MADSDOMAIN"/>
</dbReference>
<keyword evidence="3" id="KW-0238">DNA-binding</keyword>
<sequence>MGRNKLPMKRIDNNTSRLVTFCKRRNGLIKKAYELSVLCDIDIALIMFSPSGRLNHFSCKRRTEDVLNRFVNLSDSERGSMIQHREYLNSLLSKIRSENDLAIHIPWFVCLSISSIDLENTEKKIENKLHSSAAIDMQSEGENSSKNDDISCWQENMCDDTNRMNRQNHPNIFTQGSPENTYEATRNQLSNAMFDPLPKSTMNEEPQSIEGFQGCNQTTEESLQLWQQSTDELLSSLMSQDVTFTINKQNEMMNQNGEMEMMPNQLVDASLLCHPARTL</sequence>
<comment type="caution">
    <text evidence="7">The sequence shown here is derived from an EMBL/GenBank/DDBJ whole genome shotgun (WGS) entry which is preliminary data.</text>
</comment>
<protein>
    <submittedName>
        <fullName evidence="7">Agamous-like MADS-box protein AGL104</fullName>
    </submittedName>
</protein>
<dbReference type="InterPro" id="IPR033896">
    <property type="entry name" value="MEF2-like_N"/>
</dbReference>
<dbReference type="Proteomes" id="UP001151760">
    <property type="component" value="Unassembled WGS sequence"/>
</dbReference>
<keyword evidence="2" id="KW-0805">Transcription regulation</keyword>
<dbReference type="PROSITE" id="PS00350">
    <property type="entry name" value="MADS_BOX_1"/>
    <property type="match status" value="1"/>
</dbReference>
<evidence type="ECO:0000256" key="5">
    <source>
        <dbReference type="ARBA" id="ARBA00023242"/>
    </source>
</evidence>
<evidence type="ECO:0000256" key="2">
    <source>
        <dbReference type="ARBA" id="ARBA00023015"/>
    </source>
</evidence>
<organism evidence="7 8">
    <name type="scientific">Tanacetum coccineum</name>
    <dbReference type="NCBI Taxonomy" id="301880"/>
    <lineage>
        <taxon>Eukaryota</taxon>
        <taxon>Viridiplantae</taxon>
        <taxon>Streptophyta</taxon>
        <taxon>Embryophyta</taxon>
        <taxon>Tracheophyta</taxon>
        <taxon>Spermatophyta</taxon>
        <taxon>Magnoliopsida</taxon>
        <taxon>eudicotyledons</taxon>
        <taxon>Gunneridae</taxon>
        <taxon>Pentapetalae</taxon>
        <taxon>asterids</taxon>
        <taxon>campanulids</taxon>
        <taxon>Asterales</taxon>
        <taxon>Asteraceae</taxon>
        <taxon>Asteroideae</taxon>
        <taxon>Anthemideae</taxon>
        <taxon>Anthemidinae</taxon>
        <taxon>Tanacetum</taxon>
    </lineage>
</organism>
<dbReference type="Gene3D" id="3.40.1810.10">
    <property type="entry name" value="Transcription factor, MADS-box"/>
    <property type="match status" value="1"/>
</dbReference>
<dbReference type="Pfam" id="PF00319">
    <property type="entry name" value="SRF-TF"/>
    <property type="match status" value="1"/>
</dbReference>
<dbReference type="PANTHER" id="PTHR48019">
    <property type="entry name" value="SERUM RESPONSE FACTOR HOMOLOG"/>
    <property type="match status" value="1"/>
</dbReference>
<accession>A0ABQ5J1A8</accession>
<dbReference type="SUPFAM" id="SSF55455">
    <property type="entry name" value="SRF-like"/>
    <property type="match status" value="1"/>
</dbReference>
<reference evidence="7" key="2">
    <citation type="submission" date="2022-01" db="EMBL/GenBank/DDBJ databases">
        <authorList>
            <person name="Yamashiro T."/>
            <person name="Shiraishi A."/>
            <person name="Satake H."/>
            <person name="Nakayama K."/>
        </authorList>
    </citation>
    <scope>NUCLEOTIDE SEQUENCE</scope>
</reference>
<evidence type="ECO:0000259" key="6">
    <source>
        <dbReference type="PROSITE" id="PS50066"/>
    </source>
</evidence>
<proteinExistence type="predicted"/>
<dbReference type="InterPro" id="IPR002100">
    <property type="entry name" value="TF_MADSbox"/>
</dbReference>
<evidence type="ECO:0000256" key="4">
    <source>
        <dbReference type="ARBA" id="ARBA00023163"/>
    </source>
</evidence>
<dbReference type="InterPro" id="IPR050142">
    <property type="entry name" value="MADS-box/MEF2_TF"/>
</dbReference>
<comment type="subcellular location">
    <subcellularLocation>
        <location evidence="1">Nucleus</location>
    </subcellularLocation>
</comment>
<keyword evidence="8" id="KW-1185">Reference proteome</keyword>
<dbReference type="InterPro" id="IPR036879">
    <property type="entry name" value="TF_MADSbox_sf"/>
</dbReference>
<evidence type="ECO:0000313" key="8">
    <source>
        <dbReference type="Proteomes" id="UP001151760"/>
    </source>
</evidence>
<name>A0ABQ5J1A8_9ASTR</name>
<evidence type="ECO:0000256" key="3">
    <source>
        <dbReference type="ARBA" id="ARBA00023125"/>
    </source>
</evidence>
<gene>
    <name evidence="7" type="ORF">Tco_1122644</name>
</gene>
<reference evidence="7" key="1">
    <citation type="journal article" date="2022" name="Int. J. Mol. Sci.">
        <title>Draft Genome of Tanacetum Coccineum: Genomic Comparison of Closely Related Tanacetum-Family Plants.</title>
        <authorList>
            <person name="Yamashiro T."/>
            <person name="Shiraishi A."/>
            <person name="Nakayama K."/>
            <person name="Satake H."/>
        </authorList>
    </citation>
    <scope>NUCLEOTIDE SEQUENCE</scope>
</reference>
<dbReference type="EMBL" id="BQNB010021421">
    <property type="protein sequence ID" value="GJU06214.1"/>
    <property type="molecule type" value="Genomic_DNA"/>
</dbReference>
<dbReference type="CDD" id="cd00265">
    <property type="entry name" value="MADS_MEF2_like"/>
    <property type="match status" value="1"/>
</dbReference>
<dbReference type="PROSITE" id="PS50066">
    <property type="entry name" value="MADS_BOX_2"/>
    <property type="match status" value="1"/>
</dbReference>
<evidence type="ECO:0000256" key="1">
    <source>
        <dbReference type="ARBA" id="ARBA00004123"/>
    </source>
</evidence>
<feature type="domain" description="MADS-box" evidence="6">
    <location>
        <begin position="1"/>
        <end position="61"/>
    </location>
</feature>
<keyword evidence="5" id="KW-0539">Nucleus</keyword>
<evidence type="ECO:0000313" key="7">
    <source>
        <dbReference type="EMBL" id="GJU06214.1"/>
    </source>
</evidence>
<dbReference type="SMART" id="SM00432">
    <property type="entry name" value="MADS"/>
    <property type="match status" value="1"/>
</dbReference>